<sequence length="212" mass="23767">MLLKWCLTFVVLCISSTTTSGLHETEEVDWASLHCPDDDTSTLPTPTYGTEERVWMICTELIINAPLQTVYDTLIDYNNYPVWNSFVVDIQLPANDIETPEGVYVGLKMVFTSTGLFPDINATSNELVTVLDDDISKGYLLNAWRSNEIFNGSLSRAEHPNILTDAGQGRTRYVSYETYYEGIATPLIYSLKANLQAGWDKQGQDLIAYLEG</sequence>
<proteinExistence type="predicted"/>
<name>A0ABR2UGQ0_9PEZI</name>
<comment type="caution">
    <text evidence="2">The sequence shown here is derived from an EMBL/GenBank/DDBJ whole genome shotgun (WGS) entry which is preliminary data.</text>
</comment>
<dbReference type="Proteomes" id="UP001408356">
    <property type="component" value="Unassembled WGS sequence"/>
</dbReference>
<evidence type="ECO:0008006" key="4">
    <source>
        <dbReference type="Google" id="ProtNLM"/>
    </source>
</evidence>
<organism evidence="2 3">
    <name type="scientific">Seiridium unicorne</name>
    <dbReference type="NCBI Taxonomy" id="138068"/>
    <lineage>
        <taxon>Eukaryota</taxon>
        <taxon>Fungi</taxon>
        <taxon>Dikarya</taxon>
        <taxon>Ascomycota</taxon>
        <taxon>Pezizomycotina</taxon>
        <taxon>Sordariomycetes</taxon>
        <taxon>Xylariomycetidae</taxon>
        <taxon>Amphisphaeriales</taxon>
        <taxon>Sporocadaceae</taxon>
        <taxon>Seiridium</taxon>
    </lineage>
</organism>
<dbReference type="InterPro" id="IPR023393">
    <property type="entry name" value="START-like_dom_sf"/>
</dbReference>
<dbReference type="EMBL" id="JARVKF010000434">
    <property type="protein sequence ID" value="KAK9413800.1"/>
    <property type="molecule type" value="Genomic_DNA"/>
</dbReference>
<gene>
    <name evidence="2" type="ORF">SUNI508_11618</name>
</gene>
<protein>
    <recommendedName>
        <fullName evidence="4">Coenzyme Q-binding protein COQ10 START domain-containing protein</fullName>
    </recommendedName>
</protein>
<reference evidence="2 3" key="1">
    <citation type="journal article" date="2024" name="J. Plant Pathol.">
        <title>Sequence and assembly of the genome of Seiridium unicorne, isolate CBS 538.82, causal agent of cypress canker disease.</title>
        <authorList>
            <person name="Scali E."/>
            <person name="Rocca G.D."/>
            <person name="Danti R."/>
            <person name="Garbelotto M."/>
            <person name="Barberini S."/>
            <person name="Baroncelli R."/>
            <person name="Emiliani G."/>
        </authorList>
    </citation>
    <scope>NUCLEOTIDE SEQUENCE [LARGE SCALE GENOMIC DNA]</scope>
    <source>
        <strain evidence="2 3">BM-138-508</strain>
    </source>
</reference>
<keyword evidence="1" id="KW-0732">Signal</keyword>
<feature type="chain" id="PRO_5045989058" description="Coenzyme Q-binding protein COQ10 START domain-containing protein" evidence="1">
    <location>
        <begin position="22"/>
        <end position="212"/>
    </location>
</feature>
<evidence type="ECO:0000256" key="1">
    <source>
        <dbReference type="SAM" id="SignalP"/>
    </source>
</evidence>
<feature type="signal peptide" evidence="1">
    <location>
        <begin position="1"/>
        <end position="21"/>
    </location>
</feature>
<evidence type="ECO:0000313" key="2">
    <source>
        <dbReference type="EMBL" id="KAK9413800.1"/>
    </source>
</evidence>
<dbReference type="SUPFAM" id="SSF55961">
    <property type="entry name" value="Bet v1-like"/>
    <property type="match status" value="1"/>
</dbReference>
<accession>A0ABR2UGQ0</accession>
<dbReference type="Gene3D" id="3.30.530.20">
    <property type="match status" value="1"/>
</dbReference>
<evidence type="ECO:0000313" key="3">
    <source>
        <dbReference type="Proteomes" id="UP001408356"/>
    </source>
</evidence>
<keyword evidence="3" id="KW-1185">Reference proteome</keyword>